<dbReference type="SUPFAM" id="SSF54862">
    <property type="entry name" value="4Fe-4S ferredoxins"/>
    <property type="match status" value="1"/>
</dbReference>
<keyword evidence="3 8" id="KW-0479">Metal-binding</keyword>
<keyword evidence="4 8" id="KW-0249">Electron transport</keyword>
<keyword evidence="7" id="KW-0003">3Fe-4S</keyword>
<dbReference type="Gene3D" id="3.30.70.20">
    <property type="match status" value="1"/>
</dbReference>
<keyword evidence="6 8" id="KW-0411">Iron-sulfur</keyword>
<dbReference type="Pfam" id="PF13459">
    <property type="entry name" value="Fer4_15"/>
    <property type="match status" value="1"/>
</dbReference>
<comment type="function">
    <text evidence="8">Ferredoxins are iron-sulfur proteins that transfer electrons in a wide variety of metabolic reactions.</text>
</comment>
<dbReference type="PRINTS" id="PR00352">
    <property type="entry name" value="3FE4SFRDOXIN"/>
</dbReference>
<dbReference type="PANTHER" id="PTHR36923:SF3">
    <property type="entry name" value="FERREDOXIN"/>
    <property type="match status" value="1"/>
</dbReference>
<organism evidence="9 10">
    <name type="scientific">[Mycobacterium] wendilense</name>
    <dbReference type="NCBI Taxonomy" id="3064284"/>
    <lineage>
        <taxon>Bacteria</taxon>
        <taxon>Bacillati</taxon>
        <taxon>Actinomycetota</taxon>
        <taxon>Actinomycetes</taxon>
        <taxon>Mycobacteriales</taxon>
        <taxon>Mycobacteriaceae</taxon>
        <taxon>Mycolicibacter</taxon>
    </lineage>
</organism>
<gene>
    <name evidence="9" type="ORF">MU0050_004659</name>
</gene>
<evidence type="ECO:0000256" key="8">
    <source>
        <dbReference type="RuleBase" id="RU368020"/>
    </source>
</evidence>
<proteinExistence type="predicted"/>
<dbReference type="PANTHER" id="PTHR36923">
    <property type="entry name" value="FERREDOXIN"/>
    <property type="match status" value="1"/>
</dbReference>
<dbReference type="InterPro" id="IPR051269">
    <property type="entry name" value="Fe-S_cluster_ET"/>
</dbReference>
<evidence type="ECO:0000256" key="5">
    <source>
        <dbReference type="ARBA" id="ARBA00023004"/>
    </source>
</evidence>
<name>A0ABN9P582_9MYCO</name>
<protein>
    <recommendedName>
        <fullName evidence="8">Ferredoxin</fullName>
    </recommendedName>
</protein>
<comment type="cofactor">
    <cofactor evidence="1">
        <name>[3Fe-4S] cluster</name>
        <dbReference type="ChEBI" id="CHEBI:21137"/>
    </cofactor>
</comment>
<evidence type="ECO:0000256" key="3">
    <source>
        <dbReference type="ARBA" id="ARBA00022723"/>
    </source>
</evidence>
<evidence type="ECO:0000256" key="7">
    <source>
        <dbReference type="ARBA" id="ARBA00023291"/>
    </source>
</evidence>
<evidence type="ECO:0000256" key="4">
    <source>
        <dbReference type="ARBA" id="ARBA00022982"/>
    </source>
</evidence>
<keyword evidence="5 8" id="KW-0408">Iron</keyword>
<evidence type="ECO:0000313" key="9">
    <source>
        <dbReference type="EMBL" id="CAJ1587185.1"/>
    </source>
</evidence>
<dbReference type="Proteomes" id="UP001190466">
    <property type="component" value="Chromosome"/>
</dbReference>
<sequence length="70" mass="7812">MSVGARILRVRIDQQLCEGHALCIETAPEVFDLTDDDIARCDEQPPPEFWEQVRAAVDACPRGAITVDEE</sequence>
<accession>A0ABN9P582</accession>
<evidence type="ECO:0000313" key="10">
    <source>
        <dbReference type="Proteomes" id="UP001190466"/>
    </source>
</evidence>
<evidence type="ECO:0000256" key="2">
    <source>
        <dbReference type="ARBA" id="ARBA00022448"/>
    </source>
</evidence>
<keyword evidence="2 8" id="KW-0813">Transport</keyword>
<evidence type="ECO:0000256" key="6">
    <source>
        <dbReference type="ARBA" id="ARBA00023014"/>
    </source>
</evidence>
<reference evidence="9 10" key="1">
    <citation type="submission" date="2023-08" db="EMBL/GenBank/DDBJ databases">
        <authorList>
            <person name="Folkvardsen B D."/>
            <person name="Norman A."/>
        </authorList>
    </citation>
    <scope>NUCLEOTIDE SEQUENCE [LARGE SCALE GENOMIC DNA]</scope>
    <source>
        <strain evidence="9 10">Mu0050</strain>
    </source>
</reference>
<dbReference type="InterPro" id="IPR001080">
    <property type="entry name" value="3Fe4S_ferredoxin"/>
</dbReference>
<keyword evidence="10" id="KW-1185">Reference proteome</keyword>
<dbReference type="EMBL" id="OY726395">
    <property type="protein sequence ID" value="CAJ1587185.1"/>
    <property type="molecule type" value="Genomic_DNA"/>
</dbReference>
<dbReference type="RefSeq" id="WP_316512974.1">
    <property type="nucleotide sequence ID" value="NZ_OY726395.1"/>
</dbReference>
<evidence type="ECO:0000256" key="1">
    <source>
        <dbReference type="ARBA" id="ARBA00001927"/>
    </source>
</evidence>